<keyword evidence="2" id="KW-1185">Reference proteome</keyword>
<evidence type="ECO:0000313" key="1">
    <source>
        <dbReference type="EMBL" id="VDI56533.1"/>
    </source>
</evidence>
<dbReference type="AlphaFoldDB" id="A0A8B6FY91"/>
<dbReference type="OrthoDB" id="10068803at2759"/>
<dbReference type="Proteomes" id="UP000596742">
    <property type="component" value="Unassembled WGS sequence"/>
</dbReference>
<evidence type="ECO:0000313" key="2">
    <source>
        <dbReference type="Proteomes" id="UP000596742"/>
    </source>
</evidence>
<name>A0A8B6FY91_MYTGA</name>
<sequence length="131" mass="15496">MGPIDHAKHTVHITISEEEQAMCEHRYQKITGDYIVNQSKSCDIPTPYLYKGERFRNKDDYSLKMYSDEVKTWIEEDEQNREEMIANLENLRQRRRVNYSLNLEEEPTAAPVLFHRTVSELESPDIENSFA</sequence>
<proteinExistence type="predicted"/>
<protein>
    <submittedName>
        <fullName evidence="1">Two pore calcium channel protein 1</fullName>
    </submittedName>
</protein>
<accession>A0A8B6FY91</accession>
<gene>
    <name evidence="1" type="ORF">MGAL_10B001632</name>
</gene>
<reference evidence="1" key="1">
    <citation type="submission" date="2018-11" db="EMBL/GenBank/DDBJ databases">
        <authorList>
            <person name="Alioto T."/>
            <person name="Alioto T."/>
        </authorList>
    </citation>
    <scope>NUCLEOTIDE SEQUENCE</scope>
</reference>
<organism evidence="1 2">
    <name type="scientific">Mytilus galloprovincialis</name>
    <name type="common">Mediterranean mussel</name>
    <dbReference type="NCBI Taxonomy" id="29158"/>
    <lineage>
        <taxon>Eukaryota</taxon>
        <taxon>Metazoa</taxon>
        <taxon>Spiralia</taxon>
        <taxon>Lophotrochozoa</taxon>
        <taxon>Mollusca</taxon>
        <taxon>Bivalvia</taxon>
        <taxon>Autobranchia</taxon>
        <taxon>Pteriomorphia</taxon>
        <taxon>Mytilida</taxon>
        <taxon>Mytiloidea</taxon>
        <taxon>Mytilidae</taxon>
        <taxon>Mytilinae</taxon>
        <taxon>Mytilus</taxon>
    </lineage>
</organism>
<dbReference type="EMBL" id="UYJE01007633">
    <property type="protein sequence ID" value="VDI56533.1"/>
    <property type="molecule type" value="Genomic_DNA"/>
</dbReference>
<comment type="caution">
    <text evidence="1">The sequence shown here is derived from an EMBL/GenBank/DDBJ whole genome shotgun (WGS) entry which is preliminary data.</text>
</comment>